<dbReference type="InterPro" id="IPR017871">
    <property type="entry name" value="ABC_transporter-like_CS"/>
</dbReference>
<feature type="transmembrane region" description="Helical" evidence="12">
    <location>
        <begin position="378"/>
        <end position="401"/>
    </location>
</feature>
<evidence type="ECO:0000256" key="9">
    <source>
        <dbReference type="ARBA" id="ARBA00023136"/>
    </source>
</evidence>
<dbReference type="Pfam" id="PF00005">
    <property type="entry name" value="ABC_tran"/>
    <property type="match status" value="1"/>
</dbReference>
<evidence type="ECO:0000256" key="12">
    <source>
        <dbReference type="SAM" id="Phobius"/>
    </source>
</evidence>
<keyword evidence="9 12" id="KW-0472">Membrane</keyword>
<feature type="coiled-coil region" evidence="10">
    <location>
        <begin position="981"/>
        <end position="1008"/>
    </location>
</feature>
<dbReference type="GO" id="GO:0012505">
    <property type="term" value="C:endomembrane system"/>
    <property type="evidence" value="ECO:0007669"/>
    <property type="project" value="UniProtKB-SubCell"/>
</dbReference>
<proteinExistence type="inferred from homology"/>
<evidence type="ECO:0000256" key="5">
    <source>
        <dbReference type="ARBA" id="ARBA00022741"/>
    </source>
</evidence>
<keyword evidence="6" id="KW-0067">ATP-binding</keyword>
<dbReference type="InterPro" id="IPR003593">
    <property type="entry name" value="AAA+_ATPase"/>
</dbReference>
<keyword evidence="8 12" id="KW-1133">Transmembrane helix</keyword>
<evidence type="ECO:0000313" key="15">
    <source>
        <dbReference type="EMBL" id="CAD9614015.1"/>
    </source>
</evidence>
<dbReference type="PROSITE" id="PS00211">
    <property type="entry name" value="ABC_TRANSPORTER_1"/>
    <property type="match status" value="1"/>
</dbReference>
<dbReference type="SUPFAM" id="SSF52540">
    <property type="entry name" value="P-loop containing nucleoside triphosphate hydrolases"/>
    <property type="match status" value="1"/>
</dbReference>
<evidence type="ECO:0000256" key="6">
    <source>
        <dbReference type="ARBA" id="ARBA00022840"/>
    </source>
</evidence>
<feature type="transmembrane region" description="Helical" evidence="12">
    <location>
        <begin position="38"/>
        <end position="55"/>
    </location>
</feature>
<feature type="compositionally biased region" description="Gly residues" evidence="11">
    <location>
        <begin position="943"/>
        <end position="954"/>
    </location>
</feature>
<evidence type="ECO:0000256" key="1">
    <source>
        <dbReference type="ARBA" id="ARBA00004127"/>
    </source>
</evidence>
<dbReference type="GO" id="GO:0016020">
    <property type="term" value="C:membrane"/>
    <property type="evidence" value="ECO:0007669"/>
    <property type="project" value="InterPro"/>
</dbReference>
<feature type="transmembrane region" description="Helical" evidence="12">
    <location>
        <begin position="327"/>
        <end position="347"/>
    </location>
</feature>
<evidence type="ECO:0008006" key="16">
    <source>
        <dbReference type="Google" id="ProtNLM"/>
    </source>
</evidence>
<gene>
    <name evidence="15" type="ORF">BRAN1462_LOCUS42181</name>
</gene>
<feature type="domain" description="ABC transmembrane type-1" evidence="14">
    <location>
        <begin position="342"/>
        <end position="630"/>
    </location>
</feature>
<evidence type="ECO:0000256" key="11">
    <source>
        <dbReference type="SAM" id="MobiDB-lite"/>
    </source>
</evidence>
<dbReference type="SUPFAM" id="SSF90123">
    <property type="entry name" value="ABC transporter transmembrane region"/>
    <property type="match status" value="1"/>
</dbReference>
<evidence type="ECO:0000256" key="4">
    <source>
        <dbReference type="ARBA" id="ARBA00022692"/>
    </source>
</evidence>
<dbReference type="FunFam" id="3.40.50.300:FF:000140">
    <property type="entry name" value="Lipid A export ATP-binding/permease protein MsbA"/>
    <property type="match status" value="1"/>
</dbReference>
<evidence type="ECO:0000256" key="7">
    <source>
        <dbReference type="ARBA" id="ARBA00022967"/>
    </source>
</evidence>
<dbReference type="InterPro" id="IPR039421">
    <property type="entry name" value="Type_1_exporter"/>
</dbReference>
<feature type="domain" description="ABC transporter" evidence="13">
    <location>
        <begin position="670"/>
        <end position="909"/>
    </location>
</feature>
<evidence type="ECO:0000256" key="10">
    <source>
        <dbReference type="SAM" id="Coils"/>
    </source>
</evidence>
<keyword evidence="5" id="KW-0547">Nucleotide-binding</keyword>
<dbReference type="AlphaFoldDB" id="A0A7S2PQR2"/>
<keyword evidence="4 12" id="KW-0812">Transmembrane</keyword>
<sequence>MNATYLPPLGELAARGEGPFTTSPVWPPLDESLRPKPLLLACLIVLSTLMARMFFLSKSAELKRQVQQKKRATRAAQSASVLLGRQSRCVMSMEQARQFIESDTDCPVVFQSRGDLTVKASIAVTLDVDPGSGLAPTAAGDDSAALETSAKGRRLKAIHLRRGELFQVDTSEDVNRALRGACEGDFPAVFELESVPPEARRIFRLVVDQVYQERVAGQDRLTDAERQRCFHLEEVLRERVAAELEEGIAKTLQARGMADAPHAAPGDAAGLPAYHSGEKLKEVLELVRGDRHAAGAVEFFPDIADPQLLARADDVLRRVRQNRGSHARLIWGLIAPALPSWVVAVVLHSLLEVVVAQLFTGAFAANLLGMLAEGKVDLHGVVILAGQWLSGWVVLVLWGWFASGLFQGRAERVFGQAVQVAALKALLKQDMAYFDLHPTGSLLSRLQGDTDALKHKLLGMTREMISEATAILANAYIVYTMTPFDMFLVSVLPLPFVAWGQICLLNLGRRWDRQVRFMREDADSDINQVVGEIKTVRDFAMEREEVAKFESRSAFMVLVEENHSAKRAIIGKLMHLLHILGEGITVVVGTHKVVAGELKAGELVLVMAMLSGMVGGKIRGMIDRLRELTQVVGPMGRVCELLQRTPSIEPQAAAPSDGAASAPPRLAGRLEFEGVEFRYPTELRVPALRGVSFTAEAGQMVGLVGHAGCGKSTVFKLIKRLYDPTQGRVLLDGCALPDYDVHQLRRRIAVVAQENVLFNTSLRENVAYGVHPEPTDAQVWEALRKASALDFVQALPDRMYTLVGSRGLTLSGGQRQRIAIARAMVRDPQFLILDEATSALDPANEKVVQRALDALVEATHATALVIAHRLTTIKACDKIVVFDDGRVVEQGTHEELLRIPVCRHPPLQENSKGAIRSGHYRSQWEDMMGPGKAQDEERTADGAPGGKGALGGADGDATFTGGTPGLPAAAGRGEAVALARLACKGAEIRRLQNQLAEAQKEVATVKKLALGQPAHQAARCVDVGANPRGQCVLGPPILLRCASA</sequence>
<feature type="transmembrane region" description="Helical" evidence="12">
    <location>
        <begin position="486"/>
        <end position="508"/>
    </location>
</feature>
<dbReference type="InterPro" id="IPR027417">
    <property type="entry name" value="P-loop_NTPase"/>
</dbReference>
<dbReference type="PROSITE" id="PS50893">
    <property type="entry name" value="ABC_TRANSPORTER_2"/>
    <property type="match status" value="1"/>
</dbReference>
<dbReference type="PANTHER" id="PTHR43394">
    <property type="entry name" value="ATP-DEPENDENT PERMEASE MDL1, MITOCHONDRIAL"/>
    <property type="match status" value="1"/>
</dbReference>
<dbReference type="Pfam" id="PF00664">
    <property type="entry name" value="ABC_membrane"/>
    <property type="match status" value="1"/>
</dbReference>
<evidence type="ECO:0000256" key="8">
    <source>
        <dbReference type="ARBA" id="ARBA00022989"/>
    </source>
</evidence>
<dbReference type="PROSITE" id="PS50929">
    <property type="entry name" value="ABC_TM1F"/>
    <property type="match status" value="1"/>
</dbReference>
<feature type="region of interest" description="Disordered" evidence="11">
    <location>
        <begin position="918"/>
        <end position="966"/>
    </location>
</feature>
<dbReference type="InterPro" id="IPR003439">
    <property type="entry name" value="ABC_transporter-like_ATP-bd"/>
</dbReference>
<dbReference type="EMBL" id="HBGW01066186">
    <property type="protein sequence ID" value="CAD9614015.1"/>
    <property type="molecule type" value="Transcribed_RNA"/>
</dbReference>
<accession>A0A7S2PQR2</accession>
<dbReference type="InterPro" id="IPR011527">
    <property type="entry name" value="ABC1_TM_dom"/>
</dbReference>
<comment type="similarity">
    <text evidence="2">Belongs to the ABC transporter superfamily. ABCB family. MHC peptide exporter (TC 3.A.1.209) subfamily.</text>
</comment>
<name>A0A7S2PQR2_9DINO</name>
<reference evidence="15" key="1">
    <citation type="submission" date="2021-01" db="EMBL/GenBank/DDBJ databases">
        <authorList>
            <person name="Corre E."/>
            <person name="Pelletier E."/>
            <person name="Niang G."/>
            <person name="Scheremetjew M."/>
            <person name="Finn R."/>
            <person name="Kale V."/>
            <person name="Holt S."/>
            <person name="Cochrane G."/>
            <person name="Meng A."/>
            <person name="Brown T."/>
            <person name="Cohen L."/>
        </authorList>
    </citation>
    <scope>NUCLEOTIDE SEQUENCE</scope>
    <source>
        <strain evidence="15">RCC3387</strain>
    </source>
</reference>
<keyword evidence="3" id="KW-0813">Transport</keyword>
<dbReference type="Gene3D" id="3.40.50.300">
    <property type="entry name" value="P-loop containing nucleotide triphosphate hydrolases"/>
    <property type="match status" value="1"/>
</dbReference>
<keyword evidence="10" id="KW-0175">Coiled coil</keyword>
<dbReference type="GO" id="GO:0005524">
    <property type="term" value="F:ATP binding"/>
    <property type="evidence" value="ECO:0007669"/>
    <property type="project" value="UniProtKB-KW"/>
</dbReference>
<comment type="subcellular location">
    <subcellularLocation>
        <location evidence="1">Endomembrane system</location>
        <topology evidence="1">Multi-pass membrane protein</topology>
    </subcellularLocation>
</comment>
<evidence type="ECO:0000259" key="14">
    <source>
        <dbReference type="PROSITE" id="PS50929"/>
    </source>
</evidence>
<dbReference type="GO" id="GO:0016887">
    <property type="term" value="F:ATP hydrolysis activity"/>
    <property type="evidence" value="ECO:0007669"/>
    <property type="project" value="InterPro"/>
</dbReference>
<evidence type="ECO:0000256" key="3">
    <source>
        <dbReference type="ARBA" id="ARBA00022448"/>
    </source>
</evidence>
<protein>
    <recommendedName>
        <fullName evidence="16">Bile salt export pump</fullName>
    </recommendedName>
</protein>
<evidence type="ECO:0000256" key="2">
    <source>
        <dbReference type="ARBA" id="ARBA00006493"/>
    </source>
</evidence>
<dbReference type="SMART" id="SM00382">
    <property type="entry name" value="AAA"/>
    <property type="match status" value="1"/>
</dbReference>
<dbReference type="Gene3D" id="1.20.1560.10">
    <property type="entry name" value="ABC transporter type 1, transmembrane domain"/>
    <property type="match status" value="1"/>
</dbReference>
<dbReference type="CDD" id="cd07346">
    <property type="entry name" value="ABC_6TM_exporters"/>
    <property type="match status" value="1"/>
</dbReference>
<dbReference type="GO" id="GO:0015421">
    <property type="term" value="F:ABC-type oligopeptide transporter activity"/>
    <property type="evidence" value="ECO:0007669"/>
    <property type="project" value="TreeGrafter"/>
</dbReference>
<dbReference type="PANTHER" id="PTHR43394:SF1">
    <property type="entry name" value="ATP-BINDING CASSETTE SUB-FAMILY B MEMBER 10, MITOCHONDRIAL"/>
    <property type="match status" value="1"/>
</dbReference>
<dbReference type="InterPro" id="IPR036640">
    <property type="entry name" value="ABC1_TM_sf"/>
</dbReference>
<evidence type="ECO:0000259" key="13">
    <source>
        <dbReference type="PROSITE" id="PS50893"/>
    </source>
</evidence>
<organism evidence="15">
    <name type="scientific">Zooxanthella nutricula</name>
    <dbReference type="NCBI Taxonomy" id="1333877"/>
    <lineage>
        <taxon>Eukaryota</taxon>
        <taxon>Sar</taxon>
        <taxon>Alveolata</taxon>
        <taxon>Dinophyceae</taxon>
        <taxon>Peridiniales</taxon>
        <taxon>Peridiniales incertae sedis</taxon>
        <taxon>Zooxanthella</taxon>
    </lineage>
</organism>
<keyword evidence="7" id="KW-1278">Translocase</keyword>
<feature type="compositionally biased region" description="Low complexity" evidence="11">
    <location>
        <begin position="955"/>
        <end position="966"/>
    </location>
</feature>